<dbReference type="Proteomes" id="UP000192393">
    <property type="component" value="Unassembled WGS sequence"/>
</dbReference>
<dbReference type="EMBL" id="FWXS01000004">
    <property type="protein sequence ID" value="SMC58238.1"/>
    <property type="molecule type" value="Genomic_DNA"/>
</dbReference>
<accession>A0A1W2ADB5</accession>
<keyword evidence="1" id="KW-1133">Transmembrane helix</keyword>
<reference evidence="2 3" key="1">
    <citation type="submission" date="2017-04" db="EMBL/GenBank/DDBJ databases">
        <authorList>
            <person name="Afonso C.L."/>
            <person name="Miller P.J."/>
            <person name="Scott M.A."/>
            <person name="Spackman E."/>
            <person name="Goraichik I."/>
            <person name="Dimitrov K.M."/>
            <person name="Suarez D.L."/>
            <person name="Swayne D.E."/>
        </authorList>
    </citation>
    <scope>NUCLEOTIDE SEQUENCE [LARGE SCALE GENOMIC DNA]</scope>
    <source>
        <strain evidence="2 3">CGMCC 1.12708</strain>
    </source>
</reference>
<proteinExistence type="predicted"/>
<keyword evidence="1" id="KW-0472">Membrane</keyword>
<feature type="transmembrane region" description="Helical" evidence="1">
    <location>
        <begin position="14"/>
        <end position="30"/>
    </location>
</feature>
<dbReference type="AlphaFoldDB" id="A0A1W2ADB5"/>
<sequence>MIKYFPRSSDKNKILLLVIVIFCIVLFFLFRKSESQRILEEKLVTETFDFENFSMHDKYVISNRKNDIQNGFILLKNGEKVKFWFLSHHLTSDDGGTIYEFQDGEQIFCEGTHCCEVQYFEFGKNKREELIDSKAFRAHVKKYDGSSP</sequence>
<keyword evidence="3" id="KW-1185">Reference proteome</keyword>
<organism evidence="2 3">
    <name type="scientific">Moheibacter sediminis</name>
    <dbReference type="NCBI Taxonomy" id="1434700"/>
    <lineage>
        <taxon>Bacteria</taxon>
        <taxon>Pseudomonadati</taxon>
        <taxon>Bacteroidota</taxon>
        <taxon>Flavobacteriia</taxon>
        <taxon>Flavobacteriales</taxon>
        <taxon>Weeksellaceae</taxon>
        <taxon>Moheibacter</taxon>
    </lineage>
</organism>
<dbReference type="STRING" id="1434700.SAMN06296427_10464"/>
<gene>
    <name evidence="2" type="ORF">SAMN06296427_10464</name>
</gene>
<protein>
    <submittedName>
        <fullName evidence="2">Uncharacterized protein</fullName>
    </submittedName>
</protein>
<evidence type="ECO:0000256" key="1">
    <source>
        <dbReference type="SAM" id="Phobius"/>
    </source>
</evidence>
<name>A0A1W2ADB5_9FLAO</name>
<dbReference type="OrthoDB" id="6334863at2"/>
<dbReference type="RefSeq" id="WP_084016989.1">
    <property type="nucleotide sequence ID" value="NZ_FWXS01000004.1"/>
</dbReference>
<evidence type="ECO:0000313" key="2">
    <source>
        <dbReference type="EMBL" id="SMC58238.1"/>
    </source>
</evidence>
<evidence type="ECO:0000313" key="3">
    <source>
        <dbReference type="Proteomes" id="UP000192393"/>
    </source>
</evidence>
<keyword evidence="1" id="KW-0812">Transmembrane</keyword>